<dbReference type="Pfam" id="PF07690">
    <property type="entry name" value="MFS_1"/>
    <property type="match status" value="1"/>
</dbReference>
<feature type="domain" description="Major facilitator superfamily (MFS) profile" evidence="5">
    <location>
        <begin position="1"/>
        <end position="204"/>
    </location>
</feature>
<dbReference type="InterPro" id="IPR011701">
    <property type="entry name" value="MFS"/>
</dbReference>
<dbReference type="PANTHER" id="PTHR23531">
    <property type="entry name" value="QUINOLENE RESISTANCE PROTEIN NORA"/>
    <property type="match status" value="1"/>
</dbReference>
<keyword evidence="3 4" id="KW-0472">Membrane</keyword>
<gene>
    <name evidence="6" type="ORF">A3C17_02110</name>
</gene>
<reference evidence="6 7" key="1">
    <citation type="journal article" date="2016" name="Nat. Commun.">
        <title>Thousands of microbial genomes shed light on interconnected biogeochemical processes in an aquifer system.</title>
        <authorList>
            <person name="Anantharaman K."/>
            <person name="Brown C.T."/>
            <person name="Hug L.A."/>
            <person name="Sharon I."/>
            <person name="Castelle C.J."/>
            <person name="Probst A.J."/>
            <person name="Thomas B.C."/>
            <person name="Singh A."/>
            <person name="Wilkins M.J."/>
            <person name="Karaoz U."/>
            <person name="Brodie E.L."/>
            <person name="Williams K.H."/>
            <person name="Hubbard S.S."/>
            <person name="Banfield J.F."/>
        </authorList>
    </citation>
    <scope>NUCLEOTIDE SEQUENCE [LARGE SCALE GENOMIC DNA]</scope>
</reference>
<dbReference type="GO" id="GO:0022857">
    <property type="term" value="F:transmembrane transporter activity"/>
    <property type="evidence" value="ECO:0007669"/>
    <property type="project" value="InterPro"/>
</dbReference>
<evidence type="ECO:0000256" key="4">
    <source>
        <dbReference type="SAM" id="Phobius"/>
    </source>
</evidence>
<dbReference type="InterPro" id="IPR036259">
    <property type="entry name" value="MFS_trans_sf"/>
</dbReference>
<dbReference type="InterPro" id="IPR052714">
    <property type="entry name" value="MFS_Exporter"/>
</dbReference>
<accession>A0A1F7TVC1</accession>
<feature type="transmembrane region" description="Helical" evidence="4">
    <location>
        <begin position="21"/>
        <end position="44"/>
    </location>
</feature>
<comment type="caution">
    <text evidence="6">The sequence shown here is derived from an EMBL/GenBank/DDBJ whole genome shotgun (WGS) entry which is preliminary data.</text>
</comment>
<organism evidence="6 7">
    <name type="scientific">Candidatus Uhrbacteria bacterium RIFCSPHIGHO2_02_FULL_53_13</name>
    <dbReference type="NCBI Taxonomy" id="1802389"/>
    <lineage>
        <taxon>Bacteria</taxon>
        <taxon>Candidatus Uhriibacteriota</taxon>
    </lineage>
</organism>
<dbReference type="PROSITE" id="PS50850">
    <property type="entry name" value="MFS"/>
    <property type="match status" value="1"/>
</dbReference>
<dbReference type="SUPFAM" id="SSF103473">
    <property type="entry name" value="MFS general substrate transporter"/>
    <property type="match status" value="1"/>
</dbReference>
<feature type="transmembrane region" description="Helical" evidence="4">
    <location>
        <begin position="87"/>
        <end position="108"/>
    </location>
</feature>
<feature type="transmembrane region" description="Helical" evidence="4">
    <location>
        <begin position="149"/>
        <end position="170"/>
    </location>
</feature>
<proteinExistence type="predicted"/>
<keyword evidence="1 4" id="KW-0812">Transmembrane</keyword>
<dbReference type="Proteomes" id="UP000177097">
    <property type="component" value="Unassembled WGS sequence"/>
</dbReference>
<evidence type="ECO:0000256" key="2">
    <source>
        <dbReference type="ARBA" id="ARBA00022989"/>
    </source>
</evidence>
<protein>
    <recommendedName>
        <fullName evidence="5">Major facilitator superfamily (MFS) profile domain-containing protein</fullName>
    </recommendedName>
</protein>
<sequence>MYAKHVAHFVKSYNISWVIKVLIVSDFVIWSANQLFAPVFAIFVENNLTGGTIAAIGIASGIYLITKSVFVVPVGRYIDKKRGETDDLYSAVIGTAITGVVLLLYTQIDSIVDLYLLQILLGIGGAIAYPGWFSIFTRHVDKDKQGFEWSLYDVALSGGMAAAAAIGGYLADSLGFNTLFVVASAATLMGSLLLLTLRSEMRKK</sequence>
<evidence type="ECO:0000256" key="1">
    <source>
        <dbReference type="ARBA" id="ARBA00022692"/>
    </source>
</evidence>
<name>A0A1F7TVC1_9BACT</name>
<dbReference type="PANTHER" id="PTHR23531:SF1">
    <property type="entry name" value="QUINOLENE RESISTANCE PROTEIN NORA"/>
    <property type="match status" value="1"/>
</dbReference>
<dbReference type="Gene3D" id="1.20.1250.20">
    <property type="entry name" value="MFS general substrate transporter like domains"/>
    <property type="match status" value="1"/>
</dbReference>
<dbReference type="EMBL" id="MGDX01000039">
    <property type="protein sequence ID" value="OGL69973.1"/>
    <property type="molecule type" value="Genomic_DNA"/>
</dbReference>
<feature type="transmembrane region" description="Helical" evidence="4">
    <location>
        <begin position="114"/>
        <end position="137"/>
    </location>
</feature>
<evidence type="ECO:0000259" key="5">
    <source>
        <dbReference type="PROSITE" id="PS50850"/>
    </source>
</evidence>
<feature type="transmembrane region" description="Helical" evidence="4">
    <location>
        <begin position="176"/>
        <end position="197"/>
    </location>
</feature>
<dbReference type="InterPro" id="IPR020846">
    <property type="entry name" value="MFS_dom"/>
</dbReference>
<feature type="transmembrane region" description="Helical" evidence="4">
    <location>
        <begin position="50"/>
        <end position="75"/>
    </location>
</feature>
<evidence type="ECO:0000313" key="6">
    <source>
        <dbReference type="EMBL" id="OGL69973.1"/>
    </source>
</evidence>
<dbReference type="STRING" id="1802389.A3C17_02110"/>
<dbReference type="AlphaFoldDB" id="A0A1F7TVC1"/>
<evidence type="ECO:0000256" key="3">
    <source>
        <dbReference type="ARBA" id="ARBA00023136"/>
    </source>
</evidence>
<keyword evidence="2 4" id="KW-1133">Transmembrane helix</keyword>
<evidence type="ECO:0000313" key="7">
    <source>
        <dbReference type="Proteomes" id="UP000177097"/>
    </source>
</evidence>